<accession>B8FCP4</accession>
<dbReference type="Proteomes" id="UP000000739">
    <property type="component" value="Chromosome"/>
</dbReference>
<keyword evidence="2" id="KW-1185">Reference proteome</keyword>
<name>B8FCP4_DESAL</name>
<gene>
    <name evidence="1" type="ordered locus">Dalk_4529</name>
</gene>
<dbReference type="AlphaFoldDB" id="B8FCP4"/>
<dbReference type="HOGENOM" id="CLU_2842547_0_0_7"/>
<dbReference type="RefSeq" id="WP_015949246.1">
    <property type="nucleotide sequence ID" value="NC_011768.1"/>
</dbReference>
<evidence type="ECO:0000313" key="1">
    <source>
        <dbReference type="EMBL" id="ACL06207.1"/>
    </source>
</evidence>
<dbReference type="EMBL" id="CP001322">
    <property type="protein sequence ID" value="ACL06207.1"/>
    <property type="molecule type" value="Genomic_DNA"/>
</dbReference>
<protein>
    <submittedName>
        <fullName evidence="1">Uncharacterized protein</fullName>
    </submittedName>
</protein>
<dbReference type="KEGG" id="dal:Dalk_4529"/>
<organism evidence="1 2">
    <name type="scientific">Desulfatibacillum aliphaticivorans</name>
    <dbReference type="NCBI Taxonomy" id="218208"/>
    <lineage>
        <taxon>Bacteria</taxon>
        <taxon>Pseudomonadati</taxon>
        <taxon>Thermodesulfobacteriota</taxon>
        <taxon>Desulfobacteria</taxon>
        <taxon>Desulfobacterales</taxon>
        <taxon>Desulfatibacillaceae</taxon>
        <taxon>Desulfatibacillum</taxon>
    </lineage>
</organism>
<reference evidence="1 2" key="1">
    <citation type="journal article" date="2012" name="Environ. Microbiol.">
        <title>The genome sequence of Desulfatibacillum alkenivorans AK-01: a blueprint for anaerobic alkane oxidation.</title>
        <authorList>
            <person name="Callaghan A.V."/>
            <person name="Morris B.E."/>
            <person name="Pereira I.A."/>
            <person name="McInerney M.J."/>
            <person name="Austin R.N."/>
            <person name="Groves J.T."/>
            <person name="Kukor J.J."/>
            <person name="Suflita J.M."/>
            <person name="Young L.Y."/>
            <person name="Zylstra G.J."/>
            <person name="Wawrik B."/>
        </authorList>
    </citation>
    <scope>NUCLEOTIDE SEQUENCE [LARGE SCALE GENOMIC DNA]</scope>
    <source>
        <strain evidence="1 2">AK-01</strain>
    </source>
</reference>
<proteinExistence type="predicted"/>
<sequence length="65" mass="7199">MTTKKETNIFQINDIVLAGGTVLRQIKTGAWVPARPIGKTNLKYRLKAAWMVFAGKADVVVWPGQ</sequence>
<evidence type="ECO:0000313" key="2">
    <source>
        <dbReference type="Proteomes" id="UP000000739"/>
    </source>
</evidence>